<dbReference type="EMBL" id="OY660872">
    <property type="protein sequence ID" value="CAJ1063371.1"/>
    <property type="molecule type" value="Genomic_DNA"/>
</dbReference>
<keyword evidence="2" id="KW-0175">Coiled coil</keyword>
<feature type="compositionally biased region" description="Polar residues" evidence="4">
    <location>
        <begin position="360"/>
        <end position="369"/>
    </location>
</feature>
<feature type="region of interest" description="Disordered" evidence="4">
    <location>
        <begin position="263"/>
        <end position="325"/>
    </location>
</feature>
<organism evidence="6 7">
    <name type="scientific">Xyrichtys novacula</name>
    <name type="common">Pearly razorfish</name>
    <name type="synonym">Hemipteronotus novacula</name>
    <dbReference type="NCBI Taxonomy" id="13765"/>
    <lineage>
        <taxon>Eukaryota</taxon>
        <taxon>Metazoa</taxon>
        <taxon>Chordata</taxon>
        <taxon>Craniata</taxon>
        <taxon>Vertebrata</taxon>
        <taxon>Euteleostomi</taxon>
        <taxon>Actinopterygii</taxon>
        <taxon>Neopterygii</taxon>
        <taxon>Teleostei</taxon>
        <taxon>Neoteleostei</taxon>
        <taxon>Acanthomorphata</taxon>
        <taxon>Eupercaria</taxon>
        <taxon>Labriformes</taxon>
        <taxon>Labridae</taxon>
        <taxon>Xyrichtys</taxon>
    </lineage>
</organism>
<gene>
    <name evidence="6" type="ORF">XNOV1_A024299</name>
</gene>
<feature type="domain" description="Calponin-homology (CH)" evidence="5">
    <location>
        <begin position="567"/>
        <end position="674"/>
    </location>
</feature>
<evidence type="ECO:0000313" key="6">
    <source>
        <dbReference type="EMBL" id="CAJ1063371.1"/>
    </source>
</evidence>
<evidence type="ECO:0000256" key="4">
    <source>
        <dbReference type="SAM" id="MobiDB-lite"/>
    </source>
</evidence>
<evidence type="ECO:0000313" key="7">
    <source>
        <dbReference type="Proteomes" id="UP001178508"/>
    </source>
</evidence>
<dbReference type="Gene3D" id="1.10.418.10">
    <property type="entry name" value="Calponin-like domain"/>
    <property type="match status" value="1"/>
</dbReference>
<protein>
    <submittedName>
        <fullName evidence="6">Smoothelin-like protein 1 isoform X1</fullName>
    </submittedName>
</protein>
<dbReference type="InterPro" id="IPR050540">
    <property type="entry name" value="F-actin_Monoox_Mical"/>
</dbReference>
<feature type="compositionally biased region" description="Low complexity" evidence="4">
    <location>
        <begin position="425"/>
        <end position="450"/>
    </location>
</feature>
<dbReference type="Proteomes" id="UP001178508">
    <property type="component" value="Chromosome 9"/>
</dbReference>
<evidence type="ECO:0000256" key="2">
    <source>
        <dbReference type="ARBA" id="ARBA00023054"/>
    </source>
</evidence>
<name>A0AAV1FQW9_XYRNO</name>
<proteinExistence type="inferred from homology"/>
<keyword evidence="7" id="KW-1185">Reference proteome</keyword>
<dbReference type="PANTHER" id="PTHR23167">
    <property type="entry name" value="CALPONIN HOMOLOGY DOMAIN-CONTAINING PROTEIN DDB_G0272472-RELATED"/>
    <property type="match status" value="1"/>
</dbReference>
<reference evidence="6" key="1">
    <citation type="submission" date="2023-08" db="EMBL/GenBank/DDBJ databases">
        <authorList>
            <person name="Alioto T."/>
            <person name="Alioto T."/>
            <person name="Gomez Garrido J."/>
        </authorList>
    </citation>
    <scope>NUCLEOTIDE SEQUENCE</scope>
</reference>
<dbReference type="SUPFAM" id="SSF47576">
    <property type="entry name" value="Calponin-homology domain, CH-domain"/>
    <property type="match status" value="1"/>
</dbReference>
<evidence type="ECO:0000259" key="5">
    <source>
        <dbReference type="PROSITE" id="PS50021"/>
    </source>
</evidence>
<dbReference type="PANTHER" id="PTHR23167:SF37">
    <property type="entry name" value="SMOOTHELIN-LIKE PROTEIN 2"/>
    <property type="match status" value="1"/>
</dbReference>
<dbReference type="AlphaFoldDB" id="A0AAV1FQW9"/>
<dbReference type="InterPro" id="IPR001715">
    <property type="entry name" value="CH_dom"/>
</dbReference>
<comment type="similarity">
    <text evidence="3">Belongs to the smoothelin family.</text>
</comment>
<sequence>MDEATKNVQDVMVSEALVQFQTTLQAAVREVHVDVSAFKQRIELRIEELCLSHGPLAGAVTRLQEENLQLRAKLEALSRLVEGLAGVKIDRNSTEVQGKIVEDSIENGHMQVQSKTQEDQGDLVNSGRVENSQLNQSVLAFPEPSGTIGGLGHSAAAAAVATSKTSSLPPWRAKRQAEVNGTDVKGERNVASAVQESVKQESSSVSSDVSQTVEAVPQSHRPLTSITKPNPESLYSTVETLNKPNQEDPGLFSKPHLPLTSMTKASSEAPTLPQPAASASITPKETPVKPAESPVKYIEPQPHLPVTAMTTKPSPEGLNASKPAQSPALVSKAAVHSAAEASSGDYPFIRGTSAAKDLRSQVTTEQSASAPHLPLTAETRGSSETLAATKPEPSPSSIPESQTIKRGEYPFKHDVPQPKPQLSLSAVTVTNTESSSSSVTTSQTSSLSASQDPNVKPGEYPFKRVPVLKTPSPSLKRSVSFPQPAEKLLPSKSIIKSGFSPNLEKKSTKSGGVEFKSDVMKAQTLPRANGAQAKRALFERMNSEPTKVKDSKPKLKRSQSFGVSSASGIKQILLEWCRSKTIGYQNIDIQNFSSSWSDGMAFCALVHSFFPLDFDYNTLNPSNRKQNLEQAFTTAEQQADCLRLIEVDDMLEMGDKPDPMCVFTYVQSLYNHLKKFE</sequence>
<feature type="region of interest" description="Disordered" evidence="4">
    <location>
        <begin position="424"/>
        <end position="481"/>
    </location>
</feature>
<feature type="compositionally biased region" description="Low complexity" evidence="4">
    <location>
        <begin position="192"/>
        <end position="214"/>
    </location>
</feature>
<evidence type="ECO:0000256" key="3">
    <source>
        <dbReference type="ARBA" id="ARBA00061655"/>
    </source>
</evidence>
<dbReference type="SMART" id="SM00033">
    <property type="entry name" value="CH"/>
    <property type="match status" value="1"/>
</dbReference>
<keyword evidence="1" id="KW-0597">Phosphoprotein</keyword>
<dbReference type="PROSITE" id="PS50021">
    <property type="entry name" value="CH"/>
    <property type="match status" value="1"/>
</dbReference>
<feature type="compositionally biased region" description="Polar residues" evidence="4">
    <location>
        <begin position="471"/>
        <end position="481"/>
    </location>
</feature>
<feature type="region of interest" description="Disordered" evidence="4">
    <location>
        <begin position="357"/>
        <end position="402"/>
    </location>
</feature>
<accession>A0AAV1FQW9</accession>
<dbReference type="FunFam" id="1.10.418.10:FF:000009">
    <property type="entry name" value="smoothelin isoform X2"/>
    <property type="match status" value="1"/>
</dbReference>
<feature type="region of interest" description="Disordered" evidence="4">
    <location>
        <begin position="163"/>
        <end position="231"/>
    </location>
</feature>
<dbReference type="Pfam" id="PF00307">
    <property type="entry name" value="CH"/>
    <property type="match status" value="1"/>
</dbReference>
<dbReference type="InterPro" id="IPR036872">
    <property type="entry name" value="CH_dom_sf"/>
</dbReference>
<evidence type="ECO:0000256" key="1">
    <source>
        <dbReference type="ARBA" id="ARBA00022553"/>
    </source>
</evidence>
<feature type="compositionally biased region" description="Polar residues" evidence="4">
    <location>
        <begin position="221"/>
        <end position="231"/>
    </location>
</feature>